<evidence type="ECO:0000256" key="10">
    <source>
        <dbReference type="PIRSR" id="PIRSR602717-51"/>
    </source>
</evidence>
<keyword evidence="3" id="KW-0479">Metal-binding</keyword>
<evidence type="ECO:0000256" key="7">
    <source>
        <dbReference type="ARBA" id="ARBA00023163"/>
    </source>
</evidence>
<evidence type="ECO:0000256" key="8">
    <source>
        <dbReference type="ARBA" id="ARBA00023242"/>
    </source>
</evidence>
<evidence type="ECO:0000256" key="4">
    <source>
        <dbReference type="ARBA" id="ARBA00022771"/>
    </source>
</evidence>
<dbReference type="AlphaFoldDB" id="A0AAV0B8V6"/>
<protein>
    <submittedName>
        <fullName evidence="13">Acyl-CoA N-acyltransferase</fullName>
    </submittedName>
</protein>
<comment type="caution">
    <text evidence="13">The sequence shown here is derived from an EMBL/GenBank/DDBJ whole genome shotgun (WGS) entry which is preliminary data.</text>
</comment>
<evidence type="ECO:0000256" key="3">
    <source>
        <dbReference type="ARBA" id="ARBA00022723"/>
    </source>
</evidence>
<dbReference type="GO" id="GO:0046972">
    <property type="term" value="F:histone H4K16 acetyltransferase activity"/>
    <property type="evidence" value="ECO:0007669"/>
    <property type="project" value="TreeGrafter"/>
</dbReference>
<evidence type="ECO:0000256" key="11">
    <source>
        <dbReference type="SAM" id="MobiDB-lite"/>
    </source>
</evidence>
<keyword evidence="8" id="KW-0539">Nucleus</keyword>
<proteinExistence type="predicted"/>
<feature type="non-terminal residue" evidence="13">
    <location>
        <position position="204"/>
    </location>
</feature>
<accession>A0AAV0B8V6</accession>
<evidence type="ECO:0000313" key="13">
    <source>
        <dbReference type="EMBL" id="CAH7682122.1"/>
    </source>
</evidence>
<evidence type="ECO:0000259" key="12">
    <source>
        <dbReference type="PROSITE" id="PS51726"/>
    </source>
</evidence>
<feature type="region of interest" description="Disordered" evidence="11">
    <location>
        <begin position="90"/>
        <end position="116"/>
    </location>
</feature>
<dbReference type="Proteomes" id="UP001153365">
    <property type="component" value="Unassembled WGS sequence"/>
</dbReference>
<comment type="subcellular location">
    <subcellularLocation>
        <location evidence="1">Nucleus</location>
    </subcellularLocation>
</comment>
<dbReference type="PANTHER" id="PTHR10615:SF219">
    <property type="entry name" value="HISTONE ACETYLTRANSFERASE KAT5"/>
    <property type="match status" value="1"/>
</dbReference>
<keyword evidence="2" id="KW-0808">Transferase</keyword>
<keyword evidence="14" id="KW-1185">Reference proteome</keyword>
<feature type="active site" description="Proton donor/acceptor" evidence="10">
    <location>
        <position position="174"/>
    </location>
</feature>
<evidence type="ECO:0000256" key="5">
    <source>
        <dbReference type="ARBA" id="ARBA00022833"/>
    </source>
</evidence>
<keyword evidence="5" id="KW-0862">Zinc</keyword>
<dbReference type="GO" id="GO:0035267">
    <property type="term" value="C:NuA4 histone acetyltransferase complex"/>
    <property type="evidence" value="ECO:0007669"/>
    <property type="project" value="TreeGrafter"/>
</dbReference>
<feature type="compositionally biased region" description="Low complexity" evidence="11">
    <location>
        <begin position="90"/>
        <end position="107"/>
    </location>
</feature>
<dbReference type="GO" id="GO:0006355">
    <property type="term" value="P:regulation of DNA-templated transcription"/>
    <property type="evidence" value="ECO:0007669"/>
    <property type="project" value="InterPro"/>
</dbReference>
<keyword evidence="7" id="KW-0804">Transcription</keyword>
<organism evidence="13 14">
    <name type="scientific">Phakopsora pachyrhizi</name>
    <name type="common">Asian soybean rust disease fungus</name>
    <dbReference type="NCBI Taxonomy" id="170000"/>
    <lineage>
        <taxon>Eukaryota</taxon>
        <taxon>Fungi</taxon>
        <taxon>Dikarya</taxon>
        <taxon>Basidiomycota</taxon>
        <taxon>Pucciniomycotina</taxon>
        <taxon>Pucciniomycetes</taxon>
        <taxon>Pucciniales</taxon>
        <taxon>Phakopsoraceae</taxon>
        <taxon>Phakopsora</taxon>
    </lineage>
</organism>
<feature type="domain" description="MYST-type HAT" evidence="12">
    <location>
        <begin position="1"/>
        <end position="204"/>
    </location>
</feature>
<dbReference type="InterPro" id="IPR002717">
    <property type="entry name" value="HAT_MYST-type"/>
</dbReference>
<dbReference type="Pfam" id="PF01853">
    <property type="entry name" value="MOZ_SAS"/>
    <property type="match status" value="2"/>
</dbReference>
<dbReference type="GO" id="GO:0005634">
    <property type="term" value="C:nucleus"/>
    <property type="evidence" value="ECO:0007669"/>
    <property type="project" value="UniProtKB-SubCell"/>
</dbReference>
<keyword evidence="6" id="KW-0805">Transcription regulation</keyword>
<dbReference type="PROSITE" id="PS51726">
    <property type="entry name" value="MYST_HAT"/>
    <property type="match status" value="1"/>
</dbReference>
<dbReference type="PANTHER" id="PTHR10615">
    <property type="entry name" value="HISTONE ACETYLTRANSFERASE"/>
    <property type="match status" value="1"/>
</dbReference>
<evidence type="ECO:0000256" key="2">
    <source>
        <dbReference type="ARBA" id="ARBA00022679"/>
    </source>
</evidence>
<dbReference type="InterPro" id="IPR050603">
    <property type="entry name" value="MYST_HAT"/>
</dbReference>
<dbReference type="Gene3D" id="3.40.630.30">
    <property type="match status" value="1"/>
</dbReference>
<keyword evidence="9" id="KW-0012">Acyltransferase</keyword>
<evidence type="ECO:0000313" key="14">
    <source>
        <dbReference type="Proteomes" id="UP001153365"/>
    </source>
</evidence>
<gene>
    <name evidence="13" type="ORF">PPACK8108_LOCUS14842</name>
</gene>
<keyword evidence="4" id="KW-0863">Zinc-finger</keyword>
<reference evidence="13" key="1">
    <citation type="submission" date="2022-06" db="EMBL/GenBank/DDBJ databases">
        <authorList>
            <consortium name="SYNGENTA / RWTH Aachen University"/>
        </authorList>
    </citation>
    <scope>NUCLEOTIDE SEQUENCE</scope>
</reference>
<name>A0AAV0B8V6_PHAPC</name>
<sequence>MFVCNGCFRYMLSLESYRRHKENCTARNPPGSVVYHKGSQKIWKVDGSEFKLYCQCLCLFGKLFIDHKYIFFDVEGFDFYLITESEQDQQQQQQQQQQQHQQLNNNNRNDRRKSKKKKTFEHVLGFFSKEKFSFDGYNLACIVTFPPYQKRGFGTLLIEFSYEEIDVQLFGTPERPLSELGAKGYQNYWTSVLVRYFLKKLEQL</sequence>
<dbReference type="GO" id="GO:0008270">
    <property type="term" value="F:zinc ion binding"/>
    <property type="evidence" value="ECO:0007669"/>
    <property type="project" value="UniProtKB-KW"/>
</dbReference>
<evidence type="ECO:0000256" key="1">
    <source>
        <dbReference type="ARBA" id="ARBA00004123"/>
    </source>
</evidence>
<dbReference type="SUPFAM" id="SSF55729">
    <property type="entry name" value="Acyl-CoA N-acyltransferases (Nat)"/>
    <property type="match status" value="1"/>
</dbReference>
<evidence type="ECO:0000256" key="6">
    <source>
        <dbReference type="ARBA" id="ARBA00023015"/>
    </source>
</evidence>
<dbReference type="InterPro" id="IPR016181">
    <property type="entry name" value="Acyl_CoA_acyltransferase"/>
</dbReference>
<evidence type="ECO:0000256" key="9">
    <source>
        <dbReference type="ARBA" id="ARBA00023315"/>
    </source>
</evidence>
<dbReference type="EMBL" id="CALTRL010003867">
    <property type="protein sequence ID" value="CAH7682122.1"/>
    <property type="molecule type" value="Genomic_DNA"/>
</dbReference>